<name>A0A2T5Y7G7_9BACT</name>
<feature type="signal peptide" evidence="1">
    <location>
        <begin position="1"/>
        <end position="37"/>
    </location>
</feature>
<keyword evidence="3" id="KW-1185">Reference proteome</keyword>
<evidence type="ECO:0000313" key="3">
    <source>
        <dbReference type="Proteomes" id="UP000244225"/>
    </source>
</evidence>
<evidence type="ECO:0000313" key="2">
    <source>
        <dbReference type="EMBL" id="PTX12274.1"/>
    </source>
</evidence>
<dbReference type="AlphaFoldDB" id="A0A2T5Y7G7"/>
<keyword evidence="1" id="KW-0732">Signal</keyword>
<sequence length="639" mass="73701">MPLRTNRFMPYLHPICKPLPLVCLLCMLLLCSGVCQAQVQPQDTTRQDTLPQDTIRQTFNERMIQNLKQMSERKTIMGKLLKALLDFERDEEEVYGLDAELIQKEYELHNYKIVRHIDILSLDPFGYSISDTSRAPRNFFEKAGNSLHVKTGRGEVRNKLLFRKMEPLEPLALVESERLLRQTRHILDARIIVNEETTTNDSVDVFVITRDIFSLGGSGSYSPSSGRGRITLRELNFLGQGHQIEGTYKFNLNRPRPWEAAAFYSIENIGRTYISADLAYVDENYYKEKSFYLYRDFYTLNTKYAGAVGISRIDERIILPAAPEDTAARYGNVGYAQQDVWLGRTLKPKTYILGYEPRGRFILGARVINTKYNTIPTENFQDNVLMLGSVGYSIRKYYKDRFIFGFGRTEDIPVGTLFSVTGGYQDGAIWDRHYLGSSLSFARYAPSFGYLYSRVGYGSFLRDDQWEQGVLDVEAMYITRLAEWGNWKLRHYLLGRGTFGINRYPEELLSINNESGVRGFRSDMVRGTRRASFNYEANLYTPLSLVGFRLATFVYADLAWLSFGNQSSPFKEKPYSSFGLGFRLRNEFMSFSTIQVTLSYYPQLPPNTSMRGVRLYESSAPFYDFRNFQFDRPGVADFH</sequence>
<evidence type="ECO:0000256" key="1">
    <source>
        <dbReference type="SAM" id="SignalP"/>
    </source>
</evidence>
<evidence type="ECO:0008006" key="4">
    <source>
        <dbReference type="Google" id="ProtNLM"/>
    </source>
</evidence>
<reference evidence="2 3" key="1">
    <citation type="submission" date="2018-04" db="EMBL/GenBank/DDBJ databases">
        <title>Genomic Encyclopedia of Archaeal and Bacterial Type Strains, Phase II (KMG-II): from individual species to whole genera.</title>
        <authorList>
            <person name="Goeker M."/>
        </authorList>
    </citation>
    <scope>NUCLEOTIDE SEQUENCE [LARGE SCALE GENOMIC DNA]</scope>
    <source>
        <strain evidence="2 3">DSM 100162</strain>
    </source>
</reference>
<accession>A0A2T5Y7G7</accession>
<proteinExistence type="predicted"/>
<feature type="chain" id="PRO_5015432214" description="Outer membrane protein assembly factor BamA" evidence="1">
    <location>
        <begin position="38"/>
        <end position="639"/>
    </location>
</feature>
<organism evidence="2 3">
    <name type="scientific">Pontibacter mucosus</name>
    <dbReference type="NCBI Taxonomy" id="1649266"/>
    <lineage>
        <taxon>Bacteria</taxon>
        <taxon>Pseudomonadati</taxon>
        <taxon>Bacteroidota</taxon>
        <taxon>Cytophagia</taxon>
        <taxon>Cytophagales</taxon>
        <taxon>Hymenobacteraceae</taxon>
        <taxon>Pontibacter</taxon>
    </lineage>
</organism>
<comment type="caution">
    <text evidence="2">The sequence shown here is derived from an EMBL/GenBank/DDBJ whole genome shotgun (WGS) entry which is preliminary data.</text>
</comment>
<gene>
    <name evidence="2" type="ORF">C8N40_11472</name>
</gene>
<protein>
    <recommendedName>
        <fullName evidence="4">Outer membrane protein assembly factor BamA</fullName>
    </recommendedName>
</protein>
<dbReference type="Proteomes" id="UP000244225">
    <property type="component" value="Unassembled WGS sequence"/>
</dbReference>
<dbReference type="EMBL" id="QBKI01000014">
    <property type="protein sequence ID" value="PTX12274.1"/>
    <property type="molecule type" value="Genomic_DNA"/>
</dbReference>